<evidence type="ECO:0000259" key="1">
    <source>
        <dbReference type="PROSITE" id="PS50878"/>
    </source>
</evidence>
<evidence type="ECO:0000313" key="2">
    <source>
        <dbReference type="EMBL" id="KAK9988285.1"/>
    </source>
</evidence>
<accession>A0AAW2BTQ5</accession>
<reference evidence="2 3" key="1">
    <citation type="submission" date="2024-01" db="EMBL/GenBank/DDBJ databases">
        <title>A telomere-to-telomere, gap-free genome of sweet tea (Lithocarpus litseifolius).</title>
        <authorList>
            <person name="Zhou J."/>
        </authorList>
    </citation>
    <scope>NUCLEOTIDE SEQUENCE [LARGE SCALE GENOMIC DNA]</scope>
    <source>
        <strain evidence="2">Zhou-2022a</strain>
        <tissue evidence="2">Leaf</tissue>
    </source>
</reference>
<dbReference type="InterPro" id="IPR000477">
    <property type="entry name" value="RT_dom"/>
</dbReference>
<comment type="caution">
    <text evidence="2">The sequence shown here is derived from an EMBL/GenBank/DDBJ whole genome shotgun (WGS) entry which is preliminary data.</text>
</comment>
<proteinExistence type="predicted"/>
<dbReference type="CDD" id="cd01650">
    <property type="entry name" value="RT_nLTR_like"/>
    <property type="match status" value="1"/>
</dbReference>
<protein>
    <recommendedName>
        <fullName evidence="1">Reverse transcriptase domain-containing protein</fullName>
    </recommendedName>
</protein>
<dbReference type="PANTHER" id="PTHR46890:SF48">
    <property type="entry name" value="RNA-DIRECTED DNA POLYMERASE"/>
    <property type="match status" value="1"/>
</dbReference>
<sequence length="778" mass="89447">METKQSVDEMRRIQSDLPYRCMFVVPSVRRSGGLALLWKEDVDLHIQTYSPHHIDALIHNGNDPTWRLTGFYGWPEEQNKHKSWQLLKHLHSRLPDPWLCCGDFNEILHSGEKQGSRPKPLQPMQEFRSTLLRCGLVDLGSRGTNTHGTMVAQETLSCRSVWTGHAHRRSLDQRLRRKKTPQRFEEKWASHAECETVVRQAWETGACPGSPMYRLFEKIKRCQVALVEWSRNAFNNTKSKLQVKQAALEELSAMNDPNKVSEIREVKNSINTLLHQDELFWRQRSRSIWLPAGDKNTKYFHQRASQRRRKNHIHGVEDQNGEWCTCESRIARVAEQYFQGLFTTANPVNMETVLDSVERVVTRTMNKSLLEPYTLDEVRRALFQMHPSKSPGPDGMSPFFFQKYWHIVGHDVSEAVISVLHSGHMLHKMNYTHIVLIPKKQDPKTLADYRPISLGNVVSRILSKVLANRLKVVLPSVISNAQSAFVPGRLITDNTTVAYELLHRMRNRRKGKKGQMAIKLDISKAYDRVEWTFLRMIMLKIGLDPRWVHMAMETVCTASYSVLINGEPKGYIKPSRGIKQEDPLSPYLFLLCAEGLSALLRKAEANHNIKGIMTSQQGVCISHLLFADDSLLFCRATVEECQNLLTLLEKYEAALGQAINRQKTSLFFSKNTRQDVRNTIQQMLGARVMHDCERYLGLPMTCGRSKVNTFKEIQEKISKRVMGWKEKFISKAGREVLIKTVAQAIPTYSMSVFKLPKSICDGINSLLAKYWWGQSHEV</sequence>
<dbReference type="InterPro" id="IPR043502">
    <property type="entry name" value="DNA/RNA_pol_sf"/>
</dbReference>
<dbReference type="GO" id="GO:0003824">
    <property type="term" value="F:catalytic activity"/>
    <property type="evidence" value="ECO:0007669"/>
    <property type="project" value="InterPro"/>
</dbReference>
<dbReference type="InterPro" id="IPR036691">
    <property type="entry name" value="Endo/exonu/phosph_ase_sf"/>
</dbReference>
<organism evidence="2 3">
    <name type="scientific">Lithocarpus litseifolius</name>
    <dbReference type="NCBI Taxonomy" id="425828"/>
    <lineage>
        <taxon>Eukaryota</taxon>
        <taxon>Viridiplantae</taxon>
        <taxon>Streptophyta</taxon>
        <taxon>Embryophyta</taxon>
        <taxon>Tracheophyta</taxon>
        <taxon>Spermatophyta</taxon>
        <taxon>Magnoliopsida</taxon>
        <taxon>eudicotyledons</taxon>
        <taxon>Gunneridae</taxon>
        <taxon>Pentapetalae</taxon>
        <taxon>rosids</taxon>
        <taxon>fabids</taxon>
        <taxon>Fagales</taxon>
        <taxon>Fagaceae</taxon>
        <taxon>Lithocarpus</taxon>
    </lineage>
</organism>
<feature type="domain" description="Reverse transcriptase" evidence="1">
    <location>
        <begin position="418"/>
        <end position="700"/>
    </location>
</feature>
<dbReference type="PROSITE" id="PS50878">
    <property type="entry name" value="RT_POL"/>
    <property type="match status" value="1"/>
</dbReference>
<dbReference type="InterPro" id="IPR052343">
    <property type="entry name" value="Retrotransposon-Effector_Assoc"/>
</dbReference>
<dbReference type="EMBL" id="JAZDWU010000010">
    <property type="protein sequence ID" value="KAK9988285.1"/>
    <property type="molecule type" value="Genomic_DNA"/>
</dbReference>
<keyword evidence="3" id="KW-1185">Reference proteome</keyword>
<name>A0AAW2BTQ5_9ROSI</name>
<dbReference type="PANTHER" id="PTHR46890">
    <property type="entry name" value="NON-LTR RETROLELEMENT REVERSE TRANSCRIPTASE-LIKE PROTEIN-RELATED"/>
    <property type="match status" value="1"/>
</dbReference>
<dbReference type="Gene3D" id="3.60.10.10">
    <property type="entry name" value="Endonuclease/exonuclease/phosphatase"/>
    <property type="match status" value="1"/>
</dbReference>
<dbReference type="InterPro" id="IPR005135">
    <property type="entry name" value="Endo/exonuclease/phosphatase"/>
</dbReference>
<dbReference type="Pfam" id="PF03372">
    <property type="entry name" value="Exo_endo_phos"/>
    <property type="match status" value="1"/>
</dbReference>
<dbReference type="SUPFAM" id="SSF56672">
    <property type="entry name" value="DNA/RNA polymerases"/>
    <property type="match status" value="1"/>
</dbReference>
<evidence type="ECO:0000313" key="3">
    <source>
        <dbReference type="Proteomes" id="UP001459277"/>
    </source>
</evidence>
<gene>
    <name evidence="2" type="ORF">SO802_028524</name>
</gene>
<dbReference type="Pfam" id="PF00078">
    <property type="entry name" value="RVT_1"/>
    <property type="match status" value="1"/>
</dbReference>
<dbReference type="SUPFAM" id="SSF56219">
    <property type="entry name" value="DNase I-like"/>
    <property type="match status" value="1"/>
</dbReference>
<dbReference type="Proteomes" id="UP001459277">
    <property type="component" value="Unassembled WGS sequence"/>
</dbReference>
<dbReference type="AlphaFoldDB" id="A0AAW2BTQ5"/>